<reference evidence="5 6" key="1">
    <citation type="submission" date="2019-04" db="EMBL/GenBank/DDBJ databases">
        <title>Draft genome sequences of Streptomyces avermitilis ATCC 31267.</title>
        <authorList>
            <person name="Komaki H."/>
            <person name="Tamura T."/>
            <person name="Hosoyama A."/>
        </authorList>
    </citation>
    <scope>NUCLEOTIDE SEQUENCE [LARGE SCALE GENOMIC DNA]</scope>
    <source>
        <strain evidence="5 6">ATCC 31267</strain>
    </source>
</reference>
<dbReference type="NCBIfam" id="NF033542">
    <property type="entry name" value="transpos_IS110"/>
    <property type="match status" value="1"/>
</dbReference>
<evidence type="ECO:0000313" key="4">
    <source>
        <dbReference type="EMBL" id="GDY70306.1"/>
    </source>
</evidence>
<dbReference type="Pfam" id="PF01548">
    <property type="entry name" value="DEDD_Tnp_IS110"/>
    <property type="match status" value="1"/>
</dbReference>
<dbReference type="OMA" id="MARRIQM"/>
<comment type="caution">
    <text evidence="5">The sequence shown here is derived from an EMBL/GenBank/DDBJ whole genome shotgun (WGS) entry which is preliminary data.</text>
</comment>
<dbReference type="PANTHER" id="PTHR33055:SF16">
    <property type="entry name" value="TRANSPOSASE FOR INSERTION SEQUENCE ELEMENT IS1547"/>
    <property type="match status" value="1"/>
</dbReference>
<evidence type="ECO:0000313" key="7">
    <source>
        <dbReference type="Proteomes" id="UP000302139"/>
    </source>
</evidence>
<dbReference type="InterPro" id="IPR002525">
    <property type="entry name" value="Transp_IS110-like_N"/>
</dbReference>
<dbReference type="EMBL" id="BJHX01000001">
    <property type="protein sequence ID" value="GDY67832.1"/>
    <property type="molecule type" value="Genomic_DNA"/>
</dbReference>
<feature type="domain" description="Transposase IS110-like N-terminal" evidence="1">
    <location>
        <begin position="28"/>
        <end position="176"/>
    </location>
</feature>
<dbReference type="GO" id="GO:0004803">
    <property type="term" value="F:transposase activity"/>
    <property type="evidence" value="ECO:0007669"/>
    <property type="project" value="InterPro"/>
</dbReference>
<evidence type="ECO:0000259" key="1">
    <source>
        <dbReference type="Pfam" id="PF01548"/>
    </source>
</evidence>
<dbReference type="Proteomes" id="UP000299211">
    <property type="component" value="Unassembled WGS sequence"/>
</dbReference>
<reference evidence="3 7" key="2">
    <citation type="submission" date="2019-04" db="EMBL/GenBank/DDBJ databases">
        <title>Draft genome sequences of Streptomyces avermitilis NBRC 14893.</title>
        <authorList>
            <person name="Komaki H."/>
            <person name="Tamura T."/>
            <person name="Hosoyama A."/>
        </authorList>
    </citation>
    <scope>NUCLEOTIDE SEQUENCE [LARGE SCALE GENOMIC DNA]</scope>
    <source>
        <strain evidence="3 7">NBRC 14893</strain>
    </source>
</reference>
<dbReference type="PANTHER" id="PTHR33055">
    <property type="entry name" value="TRANSPOSASE FOR INSERTION SEQUENCE ELEMENT IS1111A"/>
    <property type="match status" value="1"/>
</dbReference>
<gene>
    <name evidence="3" type="ORF">SAV14893_072250</name>
    <name evidence="4" type="ORF">SAV14893_096990</name>
    <name evidence="5" type="ORF">SAV31267_013310</name>
</gene>
<dbReference type="InterPro" id="IPR047650">
    <property type="entry name" value="Transpos_IS110"/>
</dbReference>
<dbReference type="InterPro" id="IPR003346">
    <property type="entry name" value="Transposase_20"/>
</dbReference>
<sequence>MTVTSMPQPTLPAQRVPAPAKEAEDVILGVDTHKDVHVAAVITTLGASLAQQEFPATAIGYRQLLTWARSFGVLRRAGVECTGSFGAALTKMLRGQSIDVIEVNQPDRATRRKRGKTDAIDADAAARAVLSGRATTVPKSADGPVEDMRVLRLAKESAVKARTQALNQLKAVLMSIDPDLRELLTRLSNPALVATCAALDADYRGEAVFTMRLLARRVQHLSDEVKELTRRTTRAVRACRPQMLDLVGVGPDSAAVLLIAAGDNPDRLVDEASFAALCGVSPVEQSSGKTQRRRLNRGGHRQANAALYRIVQTRIRWDERTQAYLRRRTAEGMSKREIIRCLKRYVARELYRHIQPRATNQVPSAA</sequence>
<accession>A0A4D4MJ97</accession>
<dbReference type="GO" id="GO:0006313">
    <property type="term" value="P:DNA transposition"/>
    <property type="evidence" value="ECO:0007669"/>
    <property type="project" value="InterPro"/>
</dbReference>
<dbReference type="GO" id="GO:0003677">
    <property type="term" value="F:DNA binding"/>
    <property type="evidence" value="ECO:0007669"/>
    <property type="project" value="InterPro"/>
</dbReference>
<evidence type="ECO:0000313" key="3">
    <source>
        <dbReference type="EMBL" id="GDY67832.1"/>
    </source>
</evidence>
<protein>
    <submittedName>
        <fullName evidence="5">IS110 family transposase</fullName>
    </submittedName>
</protein>
<dbReference type="Proteomes" id="UP000302139">
    <property type="component" value="Unassembled WGS sequence"/>
</dbReference>
<dbReference type="Pfam" id="PF02371">
    <property type="entry name" value="Transposase_20"/>
    <property type="match status" value="1"/>
</dbReference>
<evidence type="ECO:0000313" key="6">
    <source>
        <dbReference type="Proteomes" id="UP000299211"/>
    </source>
</evidence>
<evidence type="ECO:0000313" key="5">
    <source>
        <dbReference type="EMBL" id="GDY71846.1"/>
    </source>
</evidence>
<dbReference type="AlphaFoldDB" id="A0A4D4MJ97"/>
<evidence type="ECO:0000259" key="2">
    <source>
        <dbReference type="Pfam" id="PF02371"/>
    </source>
</evidence>
<name>A0A4D4MJ97_STRAX</name>
<dbReference type="EMBL" id="BJHX01000004">
    <property type="protein sequence ID" value="GDY70306.1"/>
    <property type="molecule type" value="Genomic_DNA"/>
</dbReference>
<proteinExistence type="predicted"/>
<dbReference type="EMBL" id="BJHY01000001">
    <property type="protein sequence ID" value="GDY71846.1"/>
    <property type="molecule type" value="Genomic_DNA"/>
</dbReference>
<dbReference type="STRING" id="33903.AQJ43_34250"/>
<organism evidence="5 6">
    <name type="scientific">Streptomyces avermitilis</name>
    <dbReference type="NCBI Taxonomy" id="33903"/>
    <lineage>
        <taxon>Bacteria</taxon>
        <taxon>Bacillati</taxon>
        <taxon>Actinomycetota</taxon>
        <taxon>Actinomycetes</taxon>
        <taxon>Kitasatosporales</taxon>
        <taxon>Streptomycetaceae</taxon>
        <taxon>Streptomyces</taxon>
    </lineage>
</organism>
<feature type="domain" description="Transposase IS116/IS110/IS902 C-terminal" evidence="2">
    <location>
        <begin position="246"/>
        <end position="325"/>
    </location>
</feature>